<evidence type="ECO:0000313" key="3">
    <source>
        <dbReference type="EMBL" id="TYP77608.1"/>
    </source>
</evidence>
<evidence type="ECO:0000313" key="4">
    <source>
        <dbReference type="Proteomes" id="UP000323257"/>
    </source>
</evidence>
<dbReference type="SUPFAM" id="SSF64182">
    <property type="entry name" value="DHH phosphoesterases"/>
    <property type="match status" value="1"/>
</dbReference>
<dbReference type="GO" id="GO:0003676">
    <property type="term" value="F:nucleic acid binding"/>
    <property type="evidence" value="ECO:0007669"/>
    <property type="project" value="InterPro"/>
</dbReference>
<evidence type="ECO:0000259" key="2">
    <source>
        <dbReference type="Pfam" id="PF02272"/>
    </source>
</evidence>
<comment type="caution">
    <text evidence="3">The sequence shown here is derived from an EMBL/GenBank/DDBJ whole genome shotgun (WGS) entry which is preliminary data.</text>
</comment>
<dbReference type="InterPro" id="IPR038763">
    <property type="entry name" value="DHH_sf"/>
</dbReference>
<accession>A0A5S5CFZ9</accession>
<dbReference type="InterPro" id="IPR001667">
    <property type="entry name" value="DDH_dom"/>
</dbReference>
<organism evidence="3 4">
    <name type="scientific">Paenibacillus methanolicus</name>
    <dbReference type="NCBI Taxonomy" id="582686"/>
    <lineage>
        <taxon>Bacteria</taxon>
        <taxon>Bacillati</taxon>
        <taxon>Bacillota</taxon>
        <taxon>Bacilli</taxon>
        <taxon>Bacillales</taxon>
        <taxon>Paenibacillaceae</taxon>
        <taxon>Paenibacillus</taxon>
    </lineage>
</organism>
<dbReference type="OrthoDB" id="9803668at2"/>
<dbReference type="Pfam" id="PF01368">
    <property type="entry name" value="DHH"/>
    <property type="match status" value="1"/>
</dbReference>
<dbReference type="RefSeq" id="WP_148928109.1">
    <property type="nucleotide sequence ID" value="NZ_VNHS01000002.1"/>
</dbReference>
<feature type="domain" description="DDH" evidence="1">
    <location>
        <begin position="28"/>
        <end position="169"/>
    </location>
</feature>
<proteinExistence type="predicted"/>
<dbReference type="EMBL" id="VNHS01000002">
    <property type="protein sequence ID" value="TYP77608.1"/>
    <property type="molecule type" value="Genomic_DNA"/>
</dbReference>
<evidence type="ECO:0000259" key="1">
    <source>
        <dbReference type="Pfam" id="PF01368"/>
    </source>
</evidence>
<dbReference type="PANTHER" id="PTHR47618">
    <property type="entry name" value="BIFUNCTIONAL OLIGORIBONUCLEASE AND PAP PHOSPHATASE NRNA"/>
    <property type="match status" value="1"/>
</dbReference>
<sequence length="334" mass="35480">MTAGMPSFPAYAEQLGQALAFMRGGEHFLIVSHVQPDGDAISSTLVTAWLLAKLGKTFVMMNESAVPLRLGYLKGSSYIQNMNEVADEARFDRIIAVDCADYKRIGLVSERFAQGCGLLNIDHHPTNDHFGTVNLIRADAAATVEILYDLIEHAGIPLDVEAGTAVYTGLLTDTGGFRYSSTSPRVMQIASAILTLGVSGHLLAEHLLEKMTKAQLLLLQRGLANLTFSADNRIAWITVGHADLEATGATSEDLEGLVNYARNVEGVDVGMLFKEAADGCVKVSLRSSGAANVSAIAQTFGGGGHVRAAGCRLDMAMQDAVNQVIQAVSEALKG</sequence>
<dbReference type="InterPro" id="IPR003156">
    <property type="entry name" value="DHHA1_dom"/>
</dbReference>
<dbReference type="PANTHER" id="PTHR47618:SF1">
    <property type="entry name" value="BIFUNCTIONAL OLIGORIBONUCLEASE AND PAP PHOSPHATASE NRNA"/>
    <property type="match status" value="1"/>
</dbReference>
<dbReference type="Gene3D" id="3.10.310.30">
    <property type="match status" value="1"/>
</dbReference>
<dbReference type="Pfam" id="PF02272">
    <property type="entry name" value="DHHA1"/>
    <property type="match status" value="1"/>
</dbReference>
<reference evidence="3 4" key="1">
    <citation type="submission" date="2019-07" db="EMBL/GenBank/DDBJ databases">
        <title>Genomic Encyclopedia of Type Strains, Phase III (KMG-III): the genomes of soil and plant-associated and newly described type strains.</title>
        <authorList>
            <person name="Whitman W."/>
        </authorList>
    </citation>
    <scope>NUCLEOTIDE SEQUENCE [LARGE SCALE GENOMIC DNA]</scope>
    <source>
        <strain evidence="3 4">BL24</strain>
    </source>
</reference>
<dbReference type="AlphaFoldDB" id="A0A5S5CFZ9"/>
<dbReference type="Gene3D" id="3.90.1640.10">
    <property type="entry name" value="inorganic pyrophosphatase (n-terminal core)"/>
    <property type="match status" value="1"/>
</dbReference>
<feature type="domain" description="DHHA1" evidence="2">
    <location>
        <begin position="247"/>
        <end position="333"/>
    </location>
</feature>
<protein>
    <submittedName>
        <fullName evidence="3">Phosphoesterase RecJ-like protein</fullName>
    </submittedName>
</protein>
<keyword evidence="4" id="KW-1185">Reference proteome</keyword>
<name>A0A5S5CFZ9_9BACL</name>
<dbReference type="InterPro" id="IPR051319">
    <property type="entry name" value="Oligoribo/pAp-PDE_c-di-AMP_PDE"/>
</dbReference>
<dbReference type="Proteomes" id="UP000323257">
    <property type="component" value="Unassembled WGS sequence"/>
</dbReference>
<gene>
    <name evidence="3" type="ORF">BCM02_102169</name>
</gene>